<dbReference type="Gene3D" id="1.20.1290.10">
    <property type="entry name" value="AhpD-like"/>
    <property type="match status" value="1"/>
</dbReference>
<protein>
    <submittedName>
        <fullName evidence="2">Probable fusion protein</fullName>
    </submittedName>
</protein>
<feature type="domain" description="Carboxymuconolactone decarboxylase-like" evidence="1">
    <location>
        <begin position="145"/>
        <end position="211"/>
    </location>
</feature>
<dbReference type="Pfam" id="PF02627">
    <property type="entry name" value="CMD"/>
    <property type="match status" value="1"/>
</dbReference>
<dbReference type="GO" id="GO:0051920">
    <property type="term" value="F:peroxiredoxin activity"/>
    <property type="evidence" value="ECO:0007669"/>
    <property type="project" value="InterPro"/>
</dbReference>
<dbReference type="EnsemblBacteria" id="CAD78638">
    <property type="protein sequence ID" value="CAD78638"/>
    <property type="gene ID" value="RB8432"/>
</dbReference>
<organism evidence="2 3">
    <name type="scientific">Rhodopirellula baltica (strain DSM 10527 / NCIMB 13988 / SH1)</name>
    <dbReference type="NCBI Taxonomy" id="243090"/>
    <lineage>
        <taxon>Bacteria</taxon>
        <taxon>Pseudomonadati</taxon>
        <taxon>Planctomycetota</taxon>
        <taxon>Planctomycetia</taxon>
        <taxon>Pirellulales</taxon>
        <taxon>Pirellulaceae</taxon>
        <taxon>Rhodopirellula</taxon>
    </lineage>
</organism>
<dbReference type="eggNOG" id="COG2128">
    <property type="taxonomic scope" value="Bacteria"/>
</dbReference>
<dbReference type="FunCoup" id="Q7UFP4">
    <property type="interactions" value="29"/>
</dbReference>
<dbReference type="STRING" id="243090.RB8432"/>
<dbReference type="InParanoid" id="Q7UFP4"/>
<dbReference type="InterPro" id="IPR003779">
    <property type="entry name" value="CMD-like"/>
</dbReference>
<evidence type="ECO:0000259" key="1">
    <source>
        <dbReference type="Pfam" id="PF02627"/>
    </source>
</evidence>
<dbReference type="PATRIC" id="fig|243090.15.peg.4059"/>
<name>Q7UFP4_RHOBA</name>
<dbReference type="InterPro" id="IPR029032">
    <property type="entry name" value="AhpD-like"/>
</dbReference>
<keyword evidence="3" id="KW-1185">Reference proteome</keyword>
<dbReference type="KEGG" id="rba:RB8432"/>
<sequence length="285" mass="31338">MNSHHSSSGYPVMPSRSELVHTSATTIANNDDSNANQRVWNFCAAALILRPPITHPSEVLMTTGLKPLTDAEAREVELVFRLTKSHLGFVPNSMRTMARQPAILSSFTLMVGNILGQPSDAKSPIWLGIRLVIKNVIWSLRNMRSKDRLPLALKNLVAHVTSGAAGCRYCQAHTIGEARDQGVPIEKLEAVWEFDRSDLFDEAEKSALRFALAAGSHPNGVTADHFADLRKHYTEDQIVELGATIALFGFLNRWNDTFATTLEPESAAFANQHLSASGWEIGKHG</sequence>
<dbReference type="OrthoDB" id="248684at2"/>
<dbReference type="HOGENOM" id="CLU_082760_7_0_0"/>
<dbReference type="SUPFAM" id="SSF69118">
    <property type="entry name" value="AhpD-like"/>
    <property type="match status" value="1"/>
</dbReference>
<accession>Q7UFP4</accession>
<proteinExistence type="predicted"/>
<dbReference type="AlphaFoldDB" id="Q7UFP4"/>
<dbReference type="PANTHER" id="PTHR35446:SF2">
    <property type="entry name" value="CARBOXYMUCONOLACTONE DECARBOXYLASE-LIKE DOMAIN-CONTAINING PROTEIN"/>
    <property type="match status" value="1"/>
</dbReference>
<reference evidence="2 3" key="1">
    <citation type="journal article" date="2003" name="Proc. Natl. Acad. Sci. U.S.A.">
        <title>Complete genome sequence of the marine planctomycete Pirellula sp. strain 1.</title>
        <authorList>
            <person name="Gloeckner F.O."/>
            <person name="Kube M."/>
            <person name="Bauer M."/>
            <person name="Teeling H."/>
            <person name="Lombardot T."/>
            <person name="Ludwig W."/>
            <person name="Gade D."/>
            <person name="Beck A."/>
            <person name="Borzym K."/>
            <person name="Heitmann K."/>
            <person name="Rabus R."/>
            <person name="Schlesner H."/>
            <person name="Amann R."/>
            <person name="Reinhardt R."/>
        </authorList>
    </citation>
    <scope>NUCLEOTIDE SEQUENCE [LARGE SCALE GENOMIC DNA]</scope>
    <source>
        <strain evidence="3">DSM 10527 / NCIMB 13988 / SH1</strain>
    </source>
</reference>
<dbReference type="PANTHER" id="PTHR35446">
    <property type="entry name" value="SI:CH211-175M2.5"/>
    <property type="match status" value="1"/>
</dbReference>
<evidence type="ECO:0000313" key="3">
    <source>
        <dbReference type="Proteomes" id="UP000001025"/>
    </source>
</evidence>
<dbReference type="Proteomes" id="UP000001025">
    <property type="component" value="Chromosome"/>
</dbReference>
<gene>
    <name evidence="2" type="ordered locus">RB8432</name>
</gene>
<evidence type="ECO:0000313" key="2">
    <source>
        <dbReference type="EMBL" id="CAD78638.1"/>
    </source>
</evidence>
<dbReference type="EMBL" id="BX294147">
    <property type="protein sequence ID" value="CAD78638.1"/>
    <property type="molecule type" value="Genomic_DNA"/>
</dbReference>